<protein>
    <submittedName>
        <fullName evidence="2">Uncharacterized protein</fullName>
    </submittedName>
</protein>
<organism evidence="2 3">
    <name type="scientific">Mycobacterium tuberculosis</name>
    <dbReference type="NCBI Taxonomy" id="1773"/>
    <lineage>
        <taxon>Bacteria</taxon>
        <taxon>Bacillati</taxon>
        <taxon>Actinomycetota</taxon>
        <taxon>Actinomycetes</taxon>
        <taxon>Mycobacteriales</taxon>
        <taxon>Mycobacteriaceae</taxon>
        <taxon>Mycobacterium</taxon>
        <taxon>Mycobacterium tuberculosis complex</taxon>
    </lineage>
</organism>
<sequence length="63" mass="6614">MRNAQCWSSGVPGGGQAMVASGDVSVMPHSCRIWTSCLSSKVRISDSGTADPPQATRRSDDMS</sequence>
<evidence type="ECO:0000256" key="1">
    <source>
        <dbReference type="SAM" id="MobiDB-lite"/>
    </source>
</evidence>
<proteinExistence type="predicted"/>
<gene>
    <name evidence="2" type="ORF">ERS007739_03718</name>
</gene>
<reference evidence="3" key="1">
    <citation type="submission" date="2015-03" db="EMBL/GenBank/DDBJ databases">
        <authorList>
            <consortium name="Pathogen Informatics"/>
        </authorList>
    </citation>
    <scope>NUCLEOTIDE SEQUENCE [LARGE SCALE GENOMIC DNA]</scope>
    <source>
        <strain evidence="3">N09902308</strain>
    </source>
</reference>
<evidence type="ECO:0000313" key="3">
    <source>
        <dbReference type="Proteomes" id="UP000039021"/>
    </source>
</evidence>
<dbReference type="Proteomes" id="UP000039021">
    <property type="component" value="Unassembled WGS sequence"/>
</dbReference>
<evidence type="ECO:0000313" key="2">
    <source>
        <dbReference type="EMBL" id="COZ40814.1"/>
    </source>
</evidence>
<feature type="region of interest" description="Disordered" evidence="1">
    <location>
        <begin position="43"/>
        <end position="63"/>
    </location>
</feature>
<dbReference type="AlphaFoldDB" id="A0A916P8Y3"/>
<comment type="caution">
    <text evidence="2">The sequence shown here is derived from an EMBL/GenBank/DDBJ whole genome shotgun (WGS) entry which is preliminary data.</text>
</comment>
<name>A0A916P8Y3_MYCTX</name>
<accession>A0A916P8Y3</accession>
<dbReference type="EMBL" id="CSBK01002017">
    <property type="protein sequence ID" value="COZ40814.1"/>
    <property type="molecule type" value="Genomic_DNA"/>
</dbReference>